<sequence>MKSTGAPTDERGGCSLEETETAASASASQTHFDAGPGSIKQISALTFGFPSSVVASQQQHQQQRQRGRGIGIGIDSRLPALFSARSAAVVAIAIAATHKPRLQLQRVCLIPPPEEPI</sequence>
<dbReference type="HOGENOM" id="CLU_2085800_0_0_1"/>
<comment type="caution">
    <text evidence="2">The sequence shown here is derived from an EMBL/GenBank/DDBJ whole genome shotgun (WGS) entry which is preliminary data.</text>
</comment>
<evidence type="ECO:0000313" key="2">
    <source>
        <dbReference type="EMBL" id="ETS62646.1"/>
    </source>
</evidence>
<evidence type="ECO:0000313" key="3">
    <source>
        <dbReference type="Proteomes" id="UP000019462"/>
    </source>
</evidence>
<dbReference type="EMBL" id="AWNI01000010">
    <property type="protein sequence ID" value="ETS62646.1"/>
    <property type="molecule type" value="Genomic_DNA"/>
</dbReference>
<organism evidence="2 3">
    <name type="scientific">Moesziomyces aphidis</name>
    <name type="common">Pseudozyma aphidis</name>
    <dbReference type="NCBI Taxonomy" id="84754"/>
    <lineage>
        <taxon>Eukaryota</taxon>
        <taxon>Fungi</taxon>
        <taxon>Dikarya</taxon>
        <taxon>Basidiomycota</taxon>
        <taxon>Ustilaginomycotina</taxon>
        <taxon>Ustilaginomycetes</taxon>
        <taxon>Ustilaginales</taxon>
        <taxon>Ustilaginaceae</taxon>
        <taxon>Moesziomyces</taxon>
    </lineage>
</organism>
<proteinExistence type="predicted"/>
<name>W3VPD7_MOEAP</name>
<dbReference type="AlphaFoldDB" id="W3VPD7"/>
<reference evidence="2 3" key="1">
    <citation type="journal article" date="2014" name="Genome Announc.">
        <title>Genome sequence of the basidiomycetous fungus Pseudozyma aphidis DSM70725, an efficient producer of biosurfactant mannosylerythritol lipids.</title>
        <authorList>
            <person name="Lorenz S."/>
            <person name="Guenther M."/>
            <person name="Grumaz C."/>
            <person name="Rupp S."/>
            <person name="Zibek S."/>
            <person name="Sohn K."/>
        </authorList>
    </citation>
    <scope>NUCLEOTIDE SEQUENCE [LARGE SCALE GENOMIC DNA]</scope>
    <source>
        <strain evidence="3">ATCC 32657 / CBS 517.83 / DSM 70725 / JCM 10318 / NBRC 10182 / NRRL Y-7954 / St-0401</strain>
    </source>
</reference>
<gene>
    <name evidence="2" type="ORF">PaG_03290</name>
</gene>
<accession>W3VPD7</accession>
<dbReference type="Proteomes" id="UP000019462">
    <property type="component" value="Unassembled WGS sequence"/>
</dbReference>
<feature type="region of interest" description="Disordered" evidence="1">
    <location>
        <begin position="1"/>
        <end position="35"/>
    </location>
</feature>
<evidence type="ECO:0000256" key="1">
    <source>
        <dbReference type="SAM" id="MobiDB-lite"/>
    </source>
</evidence>
<keyword evidence="3" id="KW-1185">Reference proteome</keyword>
<feature type="compositionally biased region" description="Low complexity" evidence="1">
    <location>
        <begin position="21"/>
        <end position="30"/>
    </location>
</feature>
<protein>
    <submittedName>
        <fullName evidence="2">Uncharacterized protein</fullName>
    </submittedName>
</protein>